<dbReference type="GO" id="GO:0005886">
    <property type="term" value="C:plasma membrane"/>
    <property type="evidence" value="ECO:0007669"/>
    <property type="project" value="UniProtKB-SubCell"/>
</dbReference>
<dbReference type="STRING" id="937218.SAMN06297251_102229"/>
<reference evidence="7 8" key="1">
    <citation type="submission" date="2017-04" db="EMBL/GenBank/DDBJ databases">
        <authorList>
            <person name="Afonso C.L."/>
            <person name="Miller P.J."/>
            <person name="Scott M.A."/>
            <person name="Spackman E."/>
            <person name="Goraichik I."/>
            <person name="Dimitrov K.M."/>
            <person name="Suarez D.L."/>
            <person name="Swayne D.E."/>
        </authorList>
    </citation>
    <scope>NUCLEOTIDE SEQUENCE [LARGE SCALE GENOMIC DNA]</scope>
    <source>
        <strain evidence="7 8">CGMCC 1.10972</strain>
    </source>
</reference>
<feature type="transmembrane region" description="Helical" evidence="6">
    <location>
        <begin position="150"/>
        <end position="174"/>
    </location>
</feature>
<evidence type="ECO:0000256" key="5">
    <source>
        <dbReference type="ARBA" id="ARBA00023136"/>
    </source>
</evidence>
<name>A0A1W1Z6M6_9HYPH</name>
<dbReference type="GO" id="GO:0015171">
    <property type="term" value="F:amino acid transmembrane transporter activity"/>
    <property type="evidence" value="ECO:0007669"/>
    <property type="project" value="TreeGrafter"/>
</dbReference>
<feature type="transmembrane region" description="Helical" evidence="6">
    <location>
        <begin position="6"/>
        <end position="28"/>
    </location>
</feature>
<dbReference type="OrthoDB" id="5638726at2"/>
<protein>
    <submittedName>
        <fullName evidence="7">L-lysine exporter family protein LysE/ArgO</fullName>
    </submittedName>
</protein>
<dbReference type="Pfam" id="PF01810">
    <property type="entry name" value="LysE"/>
    <property type="match status" value="1"/>
</dbReference>
<dbReference type="Proteomes" id="UP000192656">
    <property type="component" value="Unassembled WGS sequence"/>
</dbReference>
<dbReference type="AlphaFoldDB" id="A0A1W1Z6M6"/>
<dbReference type="RefSeq" id="WP_084408680.1">
    <property type="nucleotide sequence ID" value="NZ_FWXR01000002.1"/>
</dbReference>
<evidence type="ECO:0000313" key="8">
    <source>
        <dbReference type="Proteomes" id="UP000192656"/>
    </source>
</evidence>
<feature type="transmembrane region" description="Helical" evidence="6">
    <location>
        <begin position="116"/>
        <end position="138"/>
    </location>
</feature>
<dbReference type="PANTHER" id="PTHR30086">
    <property type="entry name" value="ARGININE EXPORTER PROTEIN ARGO"/>
    <property type="match status" value="1"/>
</dbReference>
<evidence type="ECO:0000256" key="1">
    <source>
        <dbReference type="ARBA" id="ARBA00004651"/>
    </source>
</evidence>
<dbReference type="EMBL" id="FWXR01000002">
    <property type="protein sequence ID" value="SMC44073.1"/>
    <property type="molecule type" value="Genomic_DNA"/>
</dbReference>
<evidence type="ECO:0000256" key="4">
    <source>
        <dbReference type="ARBA" id="ARBA00022989"/>
    </source>
</evidence>
<keyword evidence="5 6" id="KW-0472">Membrane</keyword>
<evidence type="ECO:0000256" key="2">
    <source>
        <dbReference type="ARBA" id="ARBA00022475"/>
    </source>
</evidence>
<feature type="transmembrane region" description="Helical" evidence="6">
    <location>
        <begin position="78"/>
        <end position="96"/>
    </location>
</feature>
<keyword evidence="3 6" id="KW-0812">Transmembrane</keyword>
<feature type="transmembrane region" description="Helical" evidence="6">
    <location>
        <begin position="40"/>
        <end position="66"/>
    </location>
</feature>
<evidence type="ECO:0000256" key="3">
    <source>
        <dbReference type="ARBA" id="ARBA00022692"/>
    </source>
</evidence>
<proteinExistence type="predicted"/>
<keyword evidence="4 6" id="KW-1133">Transmembrane helix</keyword>
<organism evidence="7 8">
    <name type="scientific">Fulvimarina manganoxydans</name>
    <dbReference type="NCBI Taxonomy" id="937218"/>
    <lineage>
        <taxon>Bacteria</taxon>
        <taxon>Pseudomonadati</taxon>
        <taxon>Pseudomonadota</taxon>
        <taxon>Alphaproteobacteria</taxon>
        <taxon>Hyphomicrobiales</taxon>
        <taxon>Aurantimonadaceae</taxon>
        <taxon>Fulvimarina</taxon>
    </lineage>
</organism>
<keyword evidence="8" id="KW-1185">Reference proteome</keyword>
<feature type="transmembrane region" description="Helical" evidence="6">
    <location>
        <begin position="186"/>
        <end position="204"/>
    </location>
</feature>
<evidence type="ECO:0000256" key="6">
    <source>
        <dbReference type="SAM" id="Phobius"/>
    </source>
</evidence>
<sequence length="206" mass="21878">MPFDSVTALLTGFLTGFSLILAIGAQNAFVLRQGLRGEHVFAICLTCAGADAALIALGVTSFSIVAEILPGIEVWLKWFGAAFLVWYGATRLWAAFKGDETGMKPAENEQASLKRAILTCLAFTILNPHVYLDTVVLVGSIASQFGGDRAYFGLGAVAASFVFFFSLGYGATLLRPVFAKPAAWRVLDMVVGLTMLVIAAMLLTSG</sequence>
<accession>A0A1W1Z6M6</accession>
<dbReference type="InterPro" id="IPR001123">
    <property type="entry name" value="LeuE-type"/>
</dbReference>
<gene>
    <name evidence="7" type="ORF">SAMN06297251_102229</name>
</gene>
<keyword evidence="2" id="KW-1003">Cell membrane</keyword>
<dbReference type="PANTHER" id="PTHR30086:SF20">
    <property type="entry name" value="ARGININE EXPORTER PROTEIN ARGO-RELATED"/>
    <property type="match status" value="1"/>
</dbReference>
<evidence type="ECO:0000313" key="7">
    <source>
        <dbReference type="EMBL" id="SMC44073.1"/>
    </source>
</evidence>
<comment type="subcellular location">
    <subcellularLocation>
        <location evidence="1">Cell membrane</location>
        <topology evidence="1">Multi-pass membrane protein</topology>
    </subcellularLocation>
</comment>